<dbReference type="Pfam" id="PF04250">
    <property type="entry name" value="DUF429"/>
    <property type="match status" value="1"/>
</dbReference>
<gene>
    <name evidence="1" type="ORF">CLV41_10232</name>
</gene>
<dbReference type="OrthoDB" id="9811476at2"/>
<reference evidence="1 2" key="1">
    <citation type="submission" date="2018-01" db="EMBL/GenBank/DDBJ databases">
        <title>Genomic Encyclopedia of Archaeal and Bacterial Type Strains, Phase II (KMG-II): from individual species to whole genera.</title>
        <authorList>
            <person name="Goeker M."/>
        </authorList>
    </citation>
    <scope>NUCLEOTIDE SEQUENCE [LARGE SCALE GENOMIC DNA]</scope>
    <source>
        <strain evidence="1 2">DSM 17023</strain>
    </source>
</reference>
<keyword evidence="2" id="KW-1185">Reference proteome</keyword>
<sequence>MPDSADLWVAGVDGCKAGWIAVLRNLNNPRELQLRLFPAFSDLLGVAPVARIIAVDMPIGLPDWIGPEGRGPEKAARNHLGLRQSSVFTVPSRAAVYEDDYPAACETAQKTSQPPKKVSKQCFHLFPKIREIDALMTAELEARVYEVHPELAFWRLNGKREMSLPKKIKSRPNPEGLDQRRDLMVSKGLDRAFLDQKPPRGCGRDDLLDAAANSLIAERIFLGQAEPFPKDYRRDERGLRMAIWA</sequence>
<proteinExistence type="predicted"/>
<comment type="caution">
    <text evidence="1">The sequence shown here is derived from an EMBL/GenBank/DDBJ whole genome shotgun (WGS) entry which is preliminary data.</text>
</comment>
<accession>A0A2S3UYT5</accession>
<protein>
    <submittedName>
        <fullName evidence="1">Putative RNase H-like nuclease</fullName>
    </submittedName>
</protein>
<dbReference type="RefSeq" id="WP_103221635.1">
    <property type="nucleotide sequence ID" value="NZ_PPCN01000002.1"/>
</dbReference>
<dbReference type="Proteomes" id="UP000236959">
    <property type="component" value="Unassembled WGS sequence"/>
</dbReference>
<dbReference type="InterPro" id="IPR007362">
    <property type="entry name" value="DUF429"/>
</dbReference>
<dbReference type="AlphaFoldDB" id="A0A2S3UYT5"/>
<evidence type="ECO:0000313" key="1">
    <source>
        <dbReference type="EMBL" id="POF32629.1"/>
    </source>
</evidence>
<name>A0A2S3UYT5_9HYPH</name>
<organism evidence="1 2">
    <name type="scientific">Roseibium marinum</name>
    <dbReference type="NCBI Taxonomy" id="281252"/>
    <lineage>
        <taxon>Bacteria</taxon>
        <taxon>Pseudomonadati</taxon>
        <taxon>Pseudomonadota</taxon>
        <taxon>Alphaproteobacteria</taxon>
        <taxon>Hyphomicrobiales</taxon>
        <taxon>Stappiaceae</taxon>
        <taxon>Roseibium</taxon>
    </lineage>
</organism>
<evidence type="ECO:0000313" key="2">
    <source>
        <dbReference type="Proteomes" id="UP000236959"/>
    </source>
</evidence>
<dbReference type="EMBL" id="PPCN01000002">
    <property type="protein sequence ID" value="POF32629.1"/>
    <property type="molecule type" value="Genomic_DNA"/>
</dbReference>